<dbReference type="RefSeq" id="WP_222927064.1">
    <property type="nucleotide sequence ID" value="NZ_LOHZ01000023.1"/>
</dbReference>
<protein>
    <recommendedName>
        <fullName evidence="5">ATPase domain-containing protein</fullName>
    </recommendedName>
</protein>
<reference evidence="3 4" key="1">
    <citation type="submission" date="2015-12" db="EMBL/GenBank/DDBJ databases">
        <title>Draft genome of Thermovenabulum gondwanense isolated from a red thermophilic microbial mat colonisisng an outflow channel of a bore well.</title>
        <authorList>
            <person name="Patel B.K."/>
        </authorList>
    </citation>
    <scope>NUCLEOTIDE SEQUENCE [LARGE SCALE GENOMIC DNA]</scope>
    <source>
        <strain evidence="3 4">R270</strain>
    </source>
</reference>
<evidence type="ECO:0000259" key="2">
    <source>
        <dbReference type="Pfam" id="PF03008"/>
    </source>
</evidence>
<gene>
    <name evidence="3" type="ORF">ATZ99_07040</name>
</gene>
<accession>A0A162MPJ8</accession>
<evidence type="ECO:0000313" key="4">
    <source>
        <dbReference type="Proteomes" id="UP000075737"/>
    </source>
</evidence>
<comment type="caution">
    <text evidence="3">The sequence shown here is derived from an EMBL/GenBank/DDBJ whole genome shotgun (WGS) entry which is preliminary data.</text>
</comment>
<dbReference type="SUPFAM" id="SSF52540">
    <property type="entry name" value="P-loop containing nucleoside triphosphate hydrolases"/>
    <property type="match status" value="1"/>
</dbReference>
<dbReference type="InterPro" id="IPR011335">
    <property type="entry name" value="Restrct_endonuc-II-like"/>
</dbReference>
<dbReference type="Pfam" id="PF03008">
    <property type="entry name" value="DUF234"/>
    <property type="match status" value="1"/>
</dbReference>
<dbReference type="InterPro" id="IPR011579">
    <property type="entry name" value="ATPase_dom"/>
</dbReference>
<dbReference type="SUPFAM" id="SSF46785">
    <property type="entry name" value="Winged helix' DNA-binding domain"/>
    <property type="match status" value="1"/>
</dbReference>
<proteinExistence type="predicted"/>
<dbReference type="GO" id="GO:0005524">
    <property type="term" value="F:ATP binding"/>
    <property type="evidence" value="ECO:0007669"/>
    <property type="project" value="InterPro"/>
</dbReference>
<dbReference type="PANTHER" id="PTHR34704">
    <property type="entry name" value="ATPASE"/>
    <property type="match status" value="1"/>
</dbReference>
<dbReference type="AlphaFoldDB" id="A0A162MPJ8"/>
<dbReference type="PATRIC" id="fig|520767.4.peg.789"/>
<feature type="domain" description="ATPase" evidence="1">
    <location>
        <begin position="2"/>
        <end position="203"/>
    </location>
</feature>
<evidence type="ECO:0008006" key="5">
    <source>
        <dbReference type="Google" id="ProtNLM"/>
    </source>
</evidence>
<dbReference type="Proteomes" id="UP000075737">
    <property type="component" value="Unassembled WGS sequence"/>
</dbReference>
<evidence type="ECO:0000259" key="1">
    <source>
        <dbReference type="Pfam" id="PF01637"/>
    </source>
</evidence>
<dbReference type="Gene3D" id="3.40.50.300">
    <property type="entry name" value="P-loop containing nucleotide triphosphate hydrolases"/>
    <property type="match status" value="1"/>
</dbReference>
<dbReference type="InterPro" id="IPR004256">
    <property type="entry name" value="DUF234"/>
</dbReference>
<dbReference type="STRING" id="520767.ATZ99_07040"/>
<organism evidence="3 4">
    <name type="scientific">Thermovenabulum gondwanense</name>
    <dbReference type="NCBI Taxonomy" id="520767"/>
    <lineage>
        <taxon>Bacteria</taxon>
        <taxon>Bacillati</taxon>
        <taxon>Bacillota</taxon>
        <taxon>Clostridia</taxon>
        <taxon>Thermosediminibacterales</taxon>
        <taxon>Thermosediminibacteraceae</taxon>
        <taxon>Thermovenabulum</taxon>
    </lineage>
</organism>
<dbReference type="Pfam" id="PF01637">
    <property type="entry name" value="ATPase_2"/>
    <property type="match status" value="1"/>
</dbReference>
<keyword evidence="4" id="KW-1185">Reference proteome</keyword>
<name>A0A162MPJ8_9FIRM</name>
<dbReference type="EMBL" id="LOHZ01000023">
    <property type="protein sequence ID" value="KYO66887.1"/>
    <property type="molecule type" value="Genomic_DNA"/>
</dbReference>
<sequence>MFVGRERELELLEREYKREGTSFVIIYGRRRVGKTSLIKEFIKNKPSLYFLATEEIEEENMKNFQWKIVEYFNLDLFKDITLKNWEKIFQLIPDTKDKLILVIDEFQYLAFVNKAVTSIFQKIWDEILSKKNIMLILCGSYISMMEDLTLSYNSPLFGRRTAQIKLDPLNFFEAKLLYNQENNEKNILLYSITGGTPKYIEMFDVKSPDLFSAISENILKKGSFFYEEAEFLLEKEVEKNITYFSILKTIALGNHKIGKIASTLSLPVSSISKYLDTLQKLDIVERIVPVTEENPEKNKKGLYYIKDNFLNFWFKFVFPYKSYLEIDKTDYVLKMIKERFYENHVSLVFEEICRQYLLYKSPFVFSKIGKWWDGDEEIDIVGINQEDKNYLVGECKFTVKPVSLELFFHLKEKAKKIKINGKNIINFNTHFAFFSKSGFTKDFIDYAKENKNIHLFTIDDIN</sequence>
<dbReference type="InterPro" id="IPR027417">
    <property type="entry name" value="P-loop_NTPase"/>
</dbReference>
<feature type="domain" description="DUF234" evidence="2">
    <location>
        <begin position="313"/>
        <end position="399"/>
    </location>
</feature>
<evidence type="ECO:0000313" key="3">
    <source>
        <dbReference type="EMBL" id="KYO66887.1"/>
    </source>
</evidence>
<dbReference type="PANTHER" id="PTHR34704:SF1">
    <property type="entry name" value="ATPASE"/>
    <property type="match status" value="1"/>
</dbReference>
<dbReference type="InterPro" id="IPR036390">
    <property type="entry name" value="WH_DNA-bd_sf"/>
</dbReference>
<dbReference type="SUPFAM" id="SSF52980">
    <property type="entry name" value="Restriction endonuclease-like"/>
    <property type="match status" value="1"/>
</dbReference>